<dbReference type="GeneID" id="97204163"/>
<dbReference type="Gene3D" id="3.20.20.70">
    <property type="entry name" value="Aldolase class I"/>
    <property type="match status" value="1"/>
</dbReference>
<dbReference type="EMBL" id="JAKNGE010000001">
    <property type="protein sequence ID" value="MCG4743928.1"/>
    <property type="molecule type" value="Genomic_DNA"/>
</dbReference>
<evidence type="ECO:0000256" key="1">
    <source>
        <dbReference type="ARBA" id="ARBA00000056"/>
    </source>
</evidence>
<dbReference type="HAMAP" id="MF_01235">
    <property type="entry name" value="ManNAc6P_epimer"/>
    <property type="match status" value="1"/>
</dbReference>
<evidence type="ECO:0000256" key="4">
    <source>
        <dbReference type="ARBA" id="ARBA00007439"/>
    </source>
</evidence>
<dbReference type="Proteomes" id="UP000669239">
    <property type="component" value="Unassembled WGS sequence"/>
</dbReference>
<comment type="caution">
    <text evidence="8">The sequence shown here is derived from an EMBL/GenBank/DDBJ whole genome shotgun (WGS) entry which is preliminary data.</text>
</comment>
<dbReference type="RefSeq" id="WP_165641806.1">
    <property type="nucleotide sequence ID" value="NZ_BAABZL010000001.1"/>
</dbReference>
<organism evidence="8 11">
    <name type="scientific">Enterocloster aldenensis</name>
    <dbReference type="NCBI Taxonomy" id="358742"/>
    <lineage>
        <taxon>Bacteria</taxon>
        <taxon>Bacillati</taxon>
        <taxon>Bacillota</taxon>
        <taxon>Clostridia</taxon>
        <taxon>Lachnospirales</taxon>
        <taxon>Lachnospiraceae</taxon>
        <taxon>Enterocloster</taxon>
    </lineage>
</organism>
<evidence type="ECO:0000313" key="10">
    <source>
        <dbReference type="Proteomes" id="UP000669239"/>
    </source>
</evidence>
<dbReference type="NCBIfam" id="NF002231">
    <property type="entry name" value="PRK01130.1"/>
    <property type="match status" value="1"/>
</dbReference>
<comment type="pathway">
    <text evidence="3 7">Amino-sugar metabolism; N-acetylneuraminate degradation; D-fructose 6-phosphate from N-acetylneuraminate: step 3/5.</text>
</comment>
<dbReference type="Proteomes" id="UP001299608">
    <property type="component" value="Unassembled WGS sequence"/>
</dbReference>
<dbReference type="Pfam" id="PF04131">
    <property type="entry name" value="NanE"/>
    <property type="match status" value="1"/>
</dbReference>
<dbReference type="InterPro" id="IPR011060">
    <property type="entry name" value="RibuloseP-bd_barrel"/>
</dbReference>
<dbReference type="InterPro" id="IPR007260">
    <property type="entry name" value="NanE"/>
</dbReference>
<evidence type="ECO:0000313" key="9">
    <source>
        <dbReference type="EMBL" id="NSJ48417.1"/>
    </source>
</evidence>
<keyword evidence="10" id="KW-1185">Reference proteome</keyword>
<reference evidence="9" key="2">
    <citation type="submission" date="2020-02" db="EMBL/GenBank/DDBJ databases">
        <authorList>
            <person name="Littmann E."/>
            <person name="Sorbara M."/>
        </authorList>
    </citation>
    <scope>NUCLEOTIDE SEQUENCE</scope>
    <source>
        <strain evidence="9">MSK.1.17</strain>
    </source>
</reference>
<dbReference type="PANTHER" id="PTHR36204:SF1">
    <property type="entry name" value="N-ACETYLMANNOSAMINE-6-PHOSPHATE 2-EPIMERASE-RELATED"/>
    <property type="match status" value="1"/>
</dbReference>
<dbReference type="EC" id="5.1.3.9" evidence="7"/>
<comment type="catalytic activity">
    <reaction evidence="1 7">
        <text>an N-acyl-D-glucosamine 6-phosphate = an N-acyl-D-mannosamine 6-phosphate</text>
        <dbReference type="Rhea" id="RHEA:23932"/>
        <dbReference type="ChEBI" id="CHEBI:57599"/>
        <dbReference type="ChEBI" id="CHEBI:57666"/>
        <dbReference type="EC" id="5.1.3.9"/>
    </reaction>
</comment>
<dbReference type="GO" id="GO:0047465">
    <property type="term" value="F:N-acylglucosamine-6-phosphate 2-epimerase activity"/>
    <property type="evidence" value="ECO:0007669"/>
    <property type="project" value="UniProtKB-EC"/>
</dbReference>
<dbReference type="EMBL" id="JAAITT010000007">
    <property type="protein sequence ID" value="NSJ48417.1"/>
    <property type="molecule type" value="Genomic_DNA"/>
</dbReference>
<dbReference type="GO" id="GO:0019262">
    <property type="term" value="P:N-acetylneuraminate catabolic process"/>
    <property type="evidence" value="ECO:0007669"/>
    <property type="project" value="UniProtKB-UniRule"/>
</dbReference>
<reference evidence="8" key="3">
    <citation type="submission" date="2022-01" db="EMBL/GenBank/DDBJ databases">
        <title>Collection of gut derived symbiotic bacterial strains cultured from healthy donors.</title>
        <authorList>
            <person name="Lin H."/>
            <person name="Kohout C."/>
            <person name="Waligurski E."/>
            <person name="Pamer E.G."/>
        </authorList>
    </citation>
    <scope>NUCLEOTIDE SEQUENCE</scope>
    <source>
        <strain evidence="8">DFI.6.55</strain>
    </source>
</reference>
<evidence type="ECO:0000256" key="6">
    <source>
        <dbReference type="ARBA" id="ARBA00023277"/>
    </source>
</evidence>
<comment type="similarity">
    <text evidence="4 7">Belongs to the NanE family.</text>
</comment>
<sequence length="234" mass="25657">MDKTGLFDRIKGKLIISCQALPGEPLYDPERSLMPYMARAAGQSGSPMIRANSVRDVTGIKKETGLPVIGLIKQVYEGYEGYITPTMKEVDALVEAGADIIAMDCTDRKRGDGLTAAEYIRQVREKYPDQILMADISNYEEGMDAWKNGVDLVSTTMSGYTDYTPKLDGPDFELAGRLAGDLPIPVIGEGRVHTPEEAVHMLDMGVWAVIVGGAITRPLEIAQRFMRAIDNRDA</sequence>
<dbReference type="GO" id="GO:0005975">
    <property type="term" value="P:carbohydrate metabolic process"/>
    <property type="evidence" value="ECO:0007669"/>
    <property type="project" value="UniProtKB-UniRule"/>
</dbReference>
<dbReference type="PANTHER" id="PTHR36204">
    <property type="entry name" value="N-ACETYLMANNOSAMINE-6-PHOSPHATE 2-EPIMERASE-RELATED"/>
    <property type="match status" value="1"/>
</dbReference>
<dbReference type="AlphaFoldDB" id="A0AAW5BKG9"/>
<reference evidence="9 10" key="1">
    <citation type="journal article" date="2020" name="Cell Host Microbe">
        <title>Functional and Genomic Variation between Human-Derived Isolates of Lachnospiraceae Reveals Inter- and Intra-Species Diversity.</title>
        <authorList>
            <person name="Sorbara M.T."/>
            <person name="Littmann E.R."/>
            <person name="Fontana E."/>
            <person name="Moody T.U."/>
            <person name="Kohout C.E."/>
            <person name="Gjonbalaj M."/>
            <person name="Eaton V."/>
            <person name="Seok R."/>
            <person name="Leiner I.M."/>
            <person name="Pamer E.G."/>
        </authorList>
    </citation>
    <scope>NUCLEOTIDE SEQUENCE [LARGE SCALE GENOMIC DNA]</scope>
    <source>
        <strain evidence="9 10">MSK.1.17</strain>
    </source>
</reference>
<evidence type="ECO:0000256" key="7">
    <source>
        <dbReference type="HAMAP-Rule" id="MF_01235"/>
    </source>
</evidence>
<dbReference type="GO" id="GO:0006053">
    <property type="term" value="P:N-acetylmannosamine catabolic process"/>
    <property type="evidence" value="ECO:0007669"/>
    <property type="project" value="TreeGrafter"/>
</dbReference>
<evidence type="ECO:0000313" key="11">
    <source>
        <dbReference type="Proteomes" id="UP001299608"/>
    </source>
</evidence>
<name>A0AAW5BKG9_9FIRM</name>
<accession>A0AAW5BKG9</accession>
<proteinExistence type="inferred from homology"/>
<evidence type="ECO:0000313" key="8">
    <source>
        <dbReference type="EMBL" id="MCG4743928.1"/>
    </source>
</evidence>
<dbReference type="GO" id="GO:0005829">
    <property type="term" value="C:cytosol"/>
    <property type="evidence" value="ECO:0007669"/>
    <property type="project" value="TreeGrafter"/>
</dbReference>
<dbReference type="InterPro" id="IPR013785">
    <property type="entry name" value="Aldolase_TIM"/>
</dbReference>
<gene>
    <name evidence="7" type="primary">nanE</name>
    <name evidence="9" type="ORF">G5B36_06855</name>
    <name evidence="8" type="ORF">L0N08_00715</name>
</gene>
<keyword evidence="5 7" id="KW-0413">Isomerase</keyword>
<evidence type="ECO:0000256" key="5">
    <source>
        <dbReference type="ARBA" id="ARBA00023235"/>
    </source>
</evidence>
<dbReference type="SUPFAM" id="SSF51366">
    <property type="entry name" value="Ribulose-phoshate binding barrel"/>
    <property type="match status" value="1"/>
</dbReference>
<evidence type="ECO:0000256" key="2">
    <source>
        <dbReference type="ARBA" id="ARBA00002147"/>
    </source>
</evidence>
<protein>
    <recommendedName>
        <fullName evidence="7">Putative N-acetylmannosamine-6-phosphate 2-epimerase</fullName>
        <ecNumber evidence="7">5.1.3.9</ecNumber>
    </recommendedName>
    <alternativeName>
        <fullName evidence="7">ManNAc-6-P epimerase</fullName>
    </alternativeName>
</protein>
<keyword evidence="6 7" id="KW-0119">Carbohydrate metabolism</keyword>
<dbReference type="CDD" id="cd04729">
    <property type="entry name" value="NanE"/>
    <property type="match status" value="1"/>
</dbReference>
<comment type="function">
    <text evidence="2 7">Converts N-acetylmannosamine-6-phosphate (ManNAc-6-P) to N-acetylglucosamine-6-phosphate (GlcNAc-6-P).</text>
</comment>
<evidence type="ECO:0000256" key="3">
    <source>
        <dbReference type="ARBA" id="ARBA00005081"/>
    </source>
</evidence>